<gene>
    <name evidence="3" type="ORF">OE88DRAFT_1639635</name>
</gene>
<feature type="region of interest" description="Disordered" evidence="1">
    <location>
        <begin position="59"/>
        <end position="103"/>
    </location>
</feature>
<dbReference type="PANTHER" id="PTHR40124:SF1">
    <property type="entry name" value="DISAGGREGATASE RELATED REPEAT PROTEIN"/>
    <property type="match status" value="1"/>
</dbReference>
<dbReference type="STRING" id="5364.A0A5C3MJL4"/>
<dbReference type="PANTHER" id="PTHR40124">
    <property type="match status" value="1"/>
</dbReference>
<dbReference type="OrthoDB" id="3337916at2759"/>
<name>A0A5C3MJL4_9AGAM</name>
<evidence type="ECO:0000256" key="1">
    <source>
        <dbReference type="SAM" id="MobiDB-lite"/>
    </source>
</evidence>
<dbReference type="Proteomes" id="UP000305948">
    <property type="component" value="Unassembled WGS sequence"/>
</dbReference>
<dbReference type="Gene3D" id="2.60.120.200">
    <property type="match status" value="1"/>
</dbReference>
<proteinExistence type="predicted"/>
<dbReference type="Pfam" id="PF21294">
    <property type="entry name" value="Polysacc_lyase_14"/>
    <property type="match status" value="1"/>
</dbReference>
<protein>
    <recommendedName>
        <fullName evidence="2">Polysaccharide lyase 14 domain-containing protein</fullName>
    </recommendedName>
</protein>
<evidence type="ECO:0000313" key="4">
    <source>
        <dbReference type="Proteomes" id="UP000305948"/>
    </source>
</evidence>
<evidence type="ECO:0000259" key="2">
    <source>
        <dbReference type="Pfam" id="PF21294"/>
    </source>
</evidence>
<keyword evidence="4" id="KW-1185">Reference proteome</keyword>
<dbReference type="AlphaFoldDB" id="A0A5C3MJL4"/>
<organism evidence="3 4">
    <name type="scientific">Heliocybe sulcata</name>
    <dbReference type="NCBI Taxonomy" id="5364"/>
    <lineage>
        <taxon>Eukaryota</taxon>
        <taxon>Fungi</taxon>
        <taxon>Dikarya</taxon>
        <taxon>Basidiomycota</taxon>
        <taxon>Agaricomycotina</taxon>
        <taxon>Agaricomycetes</taxon>
        <taxon>Gloeophyllales</taxon>
        <taxon>Gloeophyllaceae</taxon>
        <taxon>Heliocybe</taxon>
    </lineage>
</organism>
<sequence length="385" mass="40072">MGREIQRRVSSAPLDDPSVPKRIIQRRSCAPRANNETAELAQSSPSSVIISSSAAATASASIQESSSAKPSTASSSESTKASATSSAAPSATSKASTNNASSSSGTGACDLAQLFPAGQGVKQWTTCSSSDSAISLSDATLKPTNLLKQLTHNYVAAPDSVGDAMQAHYPQGSYIPSKSPRGGLSFYASGPSDVDLTTAKEATLGYRVYFPDGFQFNMGGKLPGIYGGNSASASISCSGGSRSDECMSARFMWRTDGAGEMYTYLPPSYDANNAICSIAPKSECNPTYGASVARGSFTFATGGWTTIAERVKLNDVGQENGELELFANGKSMFKVGGLVLRNSDAGRLRGIMMQTFFGGSTTAWASPKDQDVYFADFSVAITEAL</sequence>
<accession>A0A5C3MJL4</accession>
<feature type="domain" description="Polysaccharide lyase 14" evidence="2">
    <location>
        <begin position="160"/>
        <end position="377"/>
    </location>
</feature>
<evidence type="ECO:0000313" key="3">
    <source>
        <dbReference type="EMBL" id="TFK45612.1"/>
    </source>
</evidence>
<dbReference type="EMBL" id="ML213539">
    <property type="protein sequence ID" value="TFK45612.1"/>
    <property type="molecule type" value="Genomic_DNA"/>
</dbReference>
<dbReference type="InterPro" id="IPR048958">
    <property type="entry name" value="Polysacc_lyase_14"/>
</dbReference>
<feature type="region of interest" description="Disordered" evidence="1">
    <location>
        <begin position="1"/>
        <end position="47"/>
    </location>
</feature>
<reference evidence="3 4" key="1">
    <citation type="journal article" date="2019" name="Nat. Ecol. Evol.">
        <title>Megaphylogeny resolves global patterns of mushroom evolution.</title>
        <authorList>
            <person name="Varga T."/>
            <person name="Krizsan K."/>
            <person name="Foldi C."/>
            <person name="Dima B."/>
            <person name="Sanchez-Garcia M."/>
            <person name="Sanchez-Ramirez S."/>
            <person name="Szollosi G.J."/>
            <person name="Szarkandi J.G."/>
            <person name="Papp V."/>
            <person name="Albert L."/>
            <person name="Andreopoulos W."/>
            <person name="Angelini C."/>
            <person name="Antonin V."/>
            <person name="Barry K.W."/>
            <person name="Bougher N.L."/>
            <person name="Buchanan P."/>
            <person name="Buyck B."/>
            <person name="Bense V."/>
            <person name="Catcheside P."/>
            <person name="Chovatia M."/>
            <person name="Cooper J."/>
            <person name="Damon W."/>
            <person name="Desjardin D."/>
            <person name="Finy P."/>
            <person name="Geml J."/>
            <person name="Haridas S."/>
            <person name="Hughes K."/>
            <person name="Justo A."/>
            <person name="Karasinski D."/>
            <person name="Kautmanova I."/>
            <person name="Kiss B."/>
            <person name="Kocsube S."/>
            <person name="Kotiranta H."/>
            <person name="LaButti K.M."/>
            <person name="Lechner B.E."/>
            <person name="Liimatainen K."/>
            <person name="Lipzen A."/>
            <person name="Lukacs Z."/>
            <person name="Mihaltcheva S."/>
            <person name="Morgado L.N."/>
            <person name="Niskanen T."/>
            <person name="Noordeloos M.E."/>
            <person name="Ohm R.A."/>
            <person name="Ortiz-Santana B."/>
            <person name="Ovrebo C."/>
            <person name="Racz N."/>
            <person name="Riley R."/>
            <person name="Savchenko A."/>
            <person name="Shiryaev A."/>
            <person name="Soop K."/>
            <person name="Spirin V."/>
            <person name="Szebenyi C."/>
            <person name="Tomsovsky M."/>
            <person name="Tulloss R.E."/>
            <person name="Uehling J."/>
            <person name="Grigoriev I.V."/>
            <person name="Vagvolgyi C."/>
            <person name="Papp T."/>
            <person name="Martin F.M."/>
            <person name="Miettinen O."/>
            <person name="Hibbett D.S."/>
            <person name="Nagy L.G."/>
        </authorList>
    </citation>
    <scope>NUCLEOTIDE SEQUENCE [LARGE SCALE GENOMIC DNA]</scope>
    <source>
        <strain evidence="3 4">OMC1185</strain>
    </source>
</reference>